<protein>
    <submittedName>
        <fullName evidence="1">Uncharacterized protein</fullName>
    </submittedName>
</protein>
<dbReference type="Proteomes" id="UP001152300">
    <property type="component" value="Unassembled WGS sequence"/>
</dbReference>
<organism evidence="1 2">
    <name type="scientific">Sclerotinia nivalis</name>
    <dbReference type="NCBI Taxonomy" id="352851"/>
    <lineage>
        <taxon>Eukaryota</taxon>
        <taxon>Fungi</taxon>
        <taxon>Dikarya</taxon>
        <taxon>Ascomycota</taxon>
        <taxon>Pezizomycotina</taxon>
        <taxon>Leotiomycetes</taxon>
        <taxon>Helotiales</taxon>
        <taxon>Sclerotiniaceae</taxon>
        <taxon>Sclerotinia</taxon>
    </lineage>
</organism>
<gene>
    <name evidence="1" type="ORF">OCU04_005343</name>
</gene>
<dbReference type="Pfam" id="PF13826">
    <property type="entry name" value="Monooxy_af470-like"/>
    <property type="match status" value="1"/>
</dbReference>
<dbReference type="EMBL" id="JAPEIS010000005">
    <property type="protein sequence ID" value="KAJ8066261.1"/>
    <property type="molecule type" value="Genomic_DNA"/>
</dbReference>
<sequence>MGRFAPGFSHVSELISDMWRDAITNKATSGYLGKTSTLVGTDDENCNVMIWISYWKSIEHPQRFANGDSHRKGWDSYLRGEHPHLGIMHETYDVPAGNWETICHNFTQFGLGKTEQLINPDPEVKPDSTSKENYTSSLVEAKGASWKSNDKASFGIPGITLGNRPVPLHPDDW</sequence>
<keyword evidence="2" id="KW-1185">Reference proteome</keyword>
<dbReference type="OrthoDB" id="10259545at2759"/>
<evidence type="ECO:0000313" key="1">
    <source>
        <dbReference type="EMBL" id="KAJ8066261.1"/>
    </source>
</evidence>
<evidence type="ECO:0000313" key="2">
    <source>
        <dbReference type="Proteomes" id="UP001152300"/>
    </source>
</evidence>
<dbReference type="InterPro" id="IPR025444">
    <property type="entry name" value="Monooxy_af470"/>
</dbReference>
<name>A0A9X0ANZ6_9HELO</name>
<dbReference type="AlphaFoldDB" id="A0A9X0ANZ6"/>
<comment type="caution">
    <text evidence="1">The sequence shown here is derived from an EMBL/GenBank/DDBJ whole genome shotgun (WGS) entry which is preliminary data.</text>
</comment>
<accession>A0A9X0ANZ6</accession>
<reference evidence="1" key="1">
    <citation type="submission" date="2022-11" db="EMBL/GenBank/DDBJ databases">
        <title>Genome Resource of Sclerotinia nivalis Strain SnTB1, a Plant Pathogen Isolated from American Ginseng.</title>
        <authorList>
            <person name="Fan S."/>
        </authorList>
    </citation>
    <scope>NUCLEOTIDE SEQUENCE</scope>
    <source>
        <strain evidence="1">SnTB1</strain>
    </source>
</reference>
<proteinExistence type="predicted"/>